<reference evidence="3 4" key="1">
    <citation type="submission" date="2023-08" db="EMBL/GenBank/DDBJ databases">
        <title>Black Yeasts Isolated from many extreme environments.</title>
        <authorList>
            <person name="Coleine C."/>
            <person name="Stajich J.E."/>
            <person name="Selbmann L."/>
        </authorList>
    </citation>
    <scope>NUCLEOTIDE SEQUENCE [LARGE SCALE GENOMIC DNA]</scope>
    <source>
        <strain evidence="3 4">CCFEE 5935</strain>
    </source>
</reference>
<dbReference type="GeneID" id="89921937"/>
<feature type="domain" description="Protein kinase" evidence="2">
    <location>
        <begin position="150"/>
        <end position="598"/>
    </location>
</feature>
<evidence type="ECO:0000313" key="3">
    <source>
        <dbReference type="EMBL" id="KAK5175448.1"/>
    </source>
</evidence>
<organism evidence="3 4">
    <name type="scientific">Saxophila tyrrhenica</name>
    <dbReference type="NCBI Taxonomy" id="1690608"/>
    <lineage>
        <taxon>Eukaryota</taxon>
        <taxon>Fungi</taxon>
        <taxon>Dikarya</taxon>
        <taxon>Ascomycota</taxon>
        <taxon>Pezizomycotina</taxon>
        <taxon>Dothideomycetes</taxon>
        <taxon>Dothideomycetidae</taxon>
        <taxon>Mycosphaerellales</taxon>
        <taxon>Extremaceae</taxon>
        <taxon>Saxophila</taxon>
    </lineage>
</organism>
<feature type="region of interest" description="Disordered" evidence="1">
    <location>
        <begin position="376"/>
        <end position="438"/>
    </location>
</feature>
<dbReference type="GO" id="GO:0004672">
    <property type="term" value="F:protein kinase activity"/>
    <property type="evidence" value="ECO:0007669"/>
    <property type="project" value="InterPro"/>
</dbReference>
<dbReference type="PROSITE" id="PS50011">
    <property type="entry name" value="PROTEIN_KINASE_DOM"/>
    <property type="match status" value="1"/>
</dbReference>
<evidence type="ECO:0000313" key="4">
    <source>
        <dbReference type="Proteomes" id="UP001337655"/>
    </source>
</evidence>
<dbReference type="PANTHER" id="PTHR44305">
    <property type="entry name" value="SI:DKEY-192D15.2-RELATED"/>
    <property type="match status" value="1"/>
</dbReference>
<dbReference type="SMART" id="SM00220">
    <property type="entry name" value="S_TKc"/>
    <property type="match status" value="1"/>
</dbReference>
<sequence length="717" mass="79127">MGTRSFAQVAPTPATIALNAYIYGYGGHSLVTPHAALKQLWWTDARIEAKVNKSFIVSKLRGEERDFLNKPLAFGEGLTDETYMEWILERAKRLFLILTEVKVPDQIFGCIDDSWDDSDLPMSFENVRKLELAVENNEALNKRFYDMQFLYLLRELKQGSHIDYGPSEHIPMEYVNSLPPAVSLQVWDRIHFPGRPEDIYMRRKYALTDKETEQELRKAFLKDVRRAQALDHEHIASVWASYTTEDAGFAVSDFVGEHTLGTFIDHRNPMQYQRVRAADRPALLCEWMHCISDALASLHCRGAAHGSIRPSNILIDHQNRIAFAEIGSLRTFQRGKKVNKTEVYDYAAPESQLSNPPASVASSPPISSIGAFGRLRQMSSSGSSSSGRSSNGSSIRSNSIATIPTSPTSPQPPSRTGSMTRRTTTPLSSPKKSSHPFRNFSRHLTHASIASSMAGPSPPATIIHLVPSNTSLAETDILQGLPNPSSELADIYSLGCVFLDIITFMVRGKTNDFVKFRTSRVLSPNPHGKRSRTDTSFHMSPDKIDSWIDILKDDVERLPTPIAKGVPALLNLVARMVIHQATLRPSAVQVRDSIRDILVGECGVQKLCCANREWTALEIAEDAVDTSETYYQDIVASALAAAARKEAEEAEAAEQARLNGEDTGAGAEGGDGNGMGRTESRTGSLTNRRRSSTASAATTKISSWRRKFSRSAGASQA</sequence>
<dbReference type="Pfam" id="PF00069">
    <property type="entry name" value="Pkinase"/>
    <property type="match status" value="1"/>
</dbReference>
<feature type="compositionally biased region" description="Low complexity" evidence="1">
    <location>
        <begin position="379"/>
        <end position="406"/>
    </location>
</feature>
<comment type="caution">
    <text evidence="3">The sequence shown here is derived from an EMBL/GenBank/DDBJ whole genome shotgun (WGS) entry which is preliminary data.</text>
</comment>
<dbReference type="Proteomes" id="UP001337655">
    <property type="component" value="Unassembled WGS sequence"/>
</dbReference>
<dbReference type="AlphaFoldDB" id="A0AAV9PT06"/>
<evidence type="ECO:0000256" key="1">
    <source>
        <dbReference type="SAM" id="MobiDB-lite"/>
    </source>
</evidence>
<protein>
    <recommendedName>
        <fullName evidence="2">Protein kinase domain-containing protein</fullName>
    </recommendedName>
</protein>
<dbReference type="InterPro" id="IPR000719">
    <property type="entry name" value="Prot_kinase_dom"/>
</dbReference>
<dbReference type="GO" id="GO:0005524">
    <property type="term" value="F:ATP binding"/>
    <property type="evidence" value="ECO:0007669"/>
    <property type="project" value="InterPro"/>
</dbReference>
<dbReference type="SUPFAM" id="SSF56112">
    <property type="entry name" value="Protein kinase-like (PK-like)"/>
    <property type="match status" value="1"/>
</dbReference>
<feature type="compositionally biased region" description="Gly residues" evidence="1">
    <location>
        <begin position="666"/>
        <end position="675"/>
    </location>
</feature>
<dbReference type="EMBL" id="JAVRRT010000001">
    <property type="protein sequence ID" value="KAK5175448.1"/>
    <property type="molecule type" value="Genomic_DNA"/>
</dbReference>
<feature type="compositionally biased region" description="Low complexity" evidence="1">
    <location>
        <begin position="653"/>
        <end position="665"/>
    </location>
</feature>
<feature type="region of interest" description="Disordered" evidence="1">
    <location>
        <begin position="650"/>
        <end position="717"/>
    </location>
</feature>
<evidence type="ECO:0000259" key="2">
    <source>
        <dbReference type="PROSITE" id="PS50011"/>
    </source>
</evidence>
<dbReference type="InterPro" id="IPR053083">
    <property type="entry name" value="TF_kinase-domain_protein"/>
</dbReference>
<dbReference type="InterPro" id="IPR011009">
    <property type="entry name" value="Kinase-like_dom_sf"/>
</dbReference>
<feature type="compositionally biased region" description="Low complexity" evidence="1">
    <location>
        <begin position="414"/>
        <end position="431"/>
    </location>
</feature>
<keyword evidence="4" id="KW-1185">Reference proteome</keyword>
<dbReference type="PANTHER" id="PTHR44305:SF24">
    <property type="entry name" value="TYROSINE-PROTEIN KINASE C03B1.5-RELATED"/>
    <property type="match status" value="1"/>
</dbReference>
<accession>A0AAV9PT06</accession>
<gene>
    <name evidence="3" type="ORF">LTR77_000587</name>
</gene>
<name>A0AAV9PT06_9PEZI</name>
<dbReference type="Gene3D" id="1.10.510.10">
    <property type="entry name" value="Transferase(Phosphotransferase) domain 1"/>
    <property type="match status" value="2"/>
</dbReference>
<proteinExistence type="predicted"/>
<dbReference type="RefSeq" id="XP_064664086.1">
    <property type="nucleotide sequence ID" value="XM_064797852.1"/>
</dbReference>